<dbReference type="EMBL" id="RKQG01000001">
    <property type="protein sequence ID" value="RPE33628.1"/>
    <property type="molecule type" value="Genomic_DNA"/>
</dbReference>
<dbReference type="Proteomes" id="UP000266906">
    <property type="component" value="Unassembled WGS sequence"/>
</dbReference>
<evidence type="ECO:0000256" key="2">
    <source>
        <dbReference type="SAM" id="Phobius"/>
    </source>
</evidence>
<evidence type="ECO:0000256" key="1">
    <source>
        <dbReference type="SAM" id="MobiDB-lite"/>
    </source>
</evidence>
<evidence type="ECO:0000259" key="3">
    <source>
        <dbReference type="Pfam" id="PF01757"/>
    </source>
</evidence>
<feature type="transmembrane region" description="Helical" evidence="2">
    <location>
        <begin position="295"/>
        <end position="313"/>
    </location>
</feature>
<feature type="transmembrane region" description="Helical" evidence="2">
    <location>
        <begin position="242"/>
        <end position="260"/>
    </location>
</feature>
<dbReference type="InterPro" id="IPR002656">
    <property type="entry name" value="Acyl_transf_3_dom"/>
</dbReference>
<feature type="region of interest" description="Disordered" evidence="1">
    <location>
        <begin position="440"/>
        <end position="479"/>
    </location>
</feature>
<feature type="transmembrane region" description="Helical" evidence="2">
    <location>
        <begin position="187"/>
        <end position="205"/>
    </location>
</feature>
<dbReference type="InterPro" id="IPR050879">
    <property type="entry name" value="Acyltransferase_3"/>
</dbReference>
<reference evidence="4 5" key="1">
    <citation type="submission" date="2018-11" db="EMBL/GenBank/DDBJ databases">
        <title>Sequencing the genomes of 1000 actinobacteria strains.</title>
        <authorList>
            <person name="Klenk H.-P."/>
        </authorList>
    </citation>
    <scope>NUCLEOTIDE SEQUENCE [LARGE SCALE GENOMIC DNA]</scope>
    <source>
        <strain evidence="4 5">DSM 44781</strain>
    </source>
</reference>
<protein>
    <submittedName>
        <fullName evidence="4">Peptidoglycan/LPS O-acetylase OafA/YrhL</fullName>
    </submittedName>
</protein>
<name>A0A3N4RJR4_9ACTN</name>
<accession>A0A3N4RJR4</accession>
<feature type="transmembrane region" description="Helical" evidence="2">
    <location>
        <begin position="34"/>
        <end position="53"/>
    </location>
</feature>
<feature type="compositionally biased region" description="Low complexity" evidence="1">
    <location>
        <begin position="442"/>
        <end position="469"/>
    </location>
</feature>
<evidence type="ECO:0000313" key="4">
    <source>
        <dbReference type="EMBL" id="RPE33628.1"/>
    </source>
</evidence>
<sequence>MGYSPAVITQGPPTRWSARLAGRRKRAAAPGSRLGWLDALRGIAALAVAAHHFQILTLVPHGGFVFAHLDLGFYGVVAFFIVSGYIIPASLERRGDVRAFWISRIFRIYPALIVSMLLAEFIRPYAYHVLTFDGYGHHMLWLAGNGLMLSDMLGVVNALGISWTLTYEMLFYFFVSSLFTVAWHRRSTPIAVGAAAIALVLGVSIPSASLAHGFPELRNLAAAAVAVVGMGLLCMVSGRAGLARTGGLLLGGFGLLLVFTNGRDPAYETFTILATMFAGTVVYRAQHGQIERIEAWLVVGFVVVAGAAVGWMYNRGDMATATSTFSWPAWTNAYLAAWASFGLFFLLRNRRFPRAMTWLGAVSFSVYLLHWPVKEFLLSRLGWDPYYYYYKLAAMPFAERWSYVAGYVAALLVASWAMHRLVEVPFQNLGRKLTKAANRRWPQQPLEQSAPAAAAPAAVPAQPAAPAQPELTSTGAGPS</sequence>
<feature type="transmembrane region" description="Helical" evidence="2">
    <location>
        <begin position="108"/>
        <end position="127"/>
    </location>
</feature>
<dbReference type="GO" id="GO:0016747">
    <property type="term" value="F:acyltransferase activity, transferring groups other than amino-acyl groups"/>
    <property type="evidence" value="ECO:0007669"/>
    <property type="project" value="InterPro"/>
</dbReference>
<feature type="transmembrane region" description="Helical" evidence="2">
    <location>
        <begin position="266"/>
        <end position="283"/>
    </location>
</feature>
<feature type="transmembrane region" description="Helical" evidence="2">
    <location>
        <begin position="147"/>
        <end position="175"/>
    </location>
</feature>
<feature type="transmembrane region" description="Helical" evidence="2">
    <location>
        <begin position="401"/>
        <end position="422"/>
    </location>
</feature>
<feature type="transmembrane region" description="Helical" evidence="2">
    <location>
        <begin position="217"/>
        <end position="235"/>
    </location>
</feature>
<feature type="transmembrane region" description="Helical" evidence="2">
    <location>
        <begin position="65"/>
        <end position="87"/>
    </location>
</feature>
<dbReference type="Pfam" id="PF01757">
    <property type="entry name" value="Acyl_transf_3"/>
    <property type="match status" value="1"/>
</dbReference>
<feature type="domain" description="Acyltransferase 3" evidence="3">
    <location>
        <begin position="35"/>
        <end position="417"/>
    </location>
</feature>
<dbReference type="AlphaFoldDB" id="A0A3N4RJR4"/>
<keyword evidence="5" id="KW-1185">Reference proteome</keyword>
<comment type="caution">
    <text evidence="4">The sequence shown here is derived from an EMBL/GenBank/DDBJ whole genome shotgun (WGS) entry which is preliminary data.</text>
</comment>
<evidence type="ECO:0000313" key="5">
    <source>
        <dbReference type="Proteomes" id="UP000266906"/>
    </source>
</evidence>
<dbReference type="PANTHER" id="PTHR23028">
    <property type="entry name" value="ACETYLTRANSFERASE"/>
    <property type="match status" value="1"/>
</dbReference>
<proteinExistence type="predicted"/>
<feature type="transmembrane region" description="Helical" evidence="2">
    <location>
        <begin position="325"/>
        <end position="348"/>
    </location>
</feature>
<keyword evidence="2" id="KW-0812">Transmembrane</keyword>
<feature type="compositionally biased region" description="Polar residues" evidence="1">
    <location>
        <begin position="470"/>
        <end position="479"/>
    </location>
</feature>
<keyword evidence="2" id="KW-0472">Membrane</keyword>
<keyword evidence="2" id="KW-1133">Transmembrane helix</keyword>
<organism evidence="4 5">
    <name type="scientific">Kitasatospora cineracea</name>
    <dbReference type="NCBI Taxonomy" id="88074"/>
    <lineage>
        <taxon>Bacteria</taxon>
        <taxon>Bacillati</taxon>
        <taxon>Actinomycetota</taxon>
        <taxon>Actinomycetes</taxon>
        <taxon>Kitasatosporales</taxon>
        <taxon>Streptomycetaceae</taxon>
        <taxon>Kitasatospora</taxon>
    </lineage>
</organism>
<gene>
    <name evidence="4" type="ORF">EDD38_1921</name>
</gene>